<dbReference type="PANTHER" id="PTHR22776">
    <property type="entry name" value="MARVEL-CONTAINING POTENTIAL LIPID RAFT-ASSOCIATED PROTEIN"/>
    <property type="match status" value="1"/>
</dbReference>
<dbReference type="InterPro" id="IPR008253">
    <property type="entry name" value="Marvel"/>
</dbReference>
<reference evidence="7" key="1">
    <citation type="submission" date="2022-03" db="EMBL/GenBank/DDBJ databases">
        <authorList>
            <person name="Martin C."/>
        </authorList>
    </citation>
    <scope>NUCLEOTIDE SEQUENCE</scope>
</reference>
<comment type="caution">
    <text evidence="7">The sequence shown here is derived from an EMBL/GenBank/DDBJ whole genome shotgun (WGS) entry which is preliminary data.</text>
</comment>
<dbReference type="GO" id="GO:0016020">
    <property type="term" value="C:membrane"/>
    <property type="evidence" value="ECO:0007669"/>
    <property type="project" value="UniProtKB-SubCell"/>
</dbReference>
<feature type="region of interest" description="Disordered" evidence="5">
    <location>
        <begin position="1"/>
        <end position="51"/>
    </location>
</feature>
<gene>
    <name evidence="7" type="ORF">OFUS_LOCUS7194</name>
</gene>
<evidence type="ECO:0000256" key="1">
    <source>
        <dbReference type="ARBA" id="ARBA00004141"/>
    </source>
</evidence>
<dbReference type="OrthoDB" id="6347385at2759"/>
<proteinExistence type="predicted"/>
<protein>
    <submittedName>
        <fullName evidence="7">Uncharacterized protein</fullName>
    </submittedName>
</protein>
<feature type="compositionally biased region" description="Polar residues" evidence="5">
    <location>
        <begin position="12"/>
        <end position="30"/>
    </location>
</feature>
<feature type="transmembrane region" description="Helical" evidence="6">
    <location>
        <begin position="114"/>
        <end position="132"/>
    </location>
</feature>
<dbReference type="Pfam" id="PF01284">
    <property type="entry name" value="MARVEL"/>
    <property type="match status" value="1"/>
</dbReference>
<evidence type="ECO:0000313" key="7">
    <source>
        <dbReference type="EMBL" id="CAH1780506.1"/>
    </source>
</evidence>
<keyword evidence="8" id="KW-1185">Reference proteome</keyword>
<evidence type="ECO:0000256" key="5">
    <source>
        <dbReference type="SAM" id="MobiDB-lite"/>
    </source>
</evidence>
<organism evidence="7 8">
    <name type="scientific">Owenia fusiformis</name>
    <name type="common">Polychaete worm</name>
    <dbReference type="NCBI Taxonomy" id="6347"/>
    <lineage>
        <taxon>Eukaryota</taxon>
        <taxon>Metazoa</taxon>
        <taxon>Spiralia</taxon>
        <taxon>Lophotrochozoa</taxon>
        <taxon>Annelida</taxon>
        <taxon>Polychaeta</taxon>
        <taxon>Sedentaria</taxon>
        <taxon>Canalipalpata</taxon>
        <taxon>Sabellida</taxon>
        <taxon>Oweniida</taxon>
        <taxon>Oweniidae</taxon>
        <taxon>Owenia</taxon>
    </lineage>
</organism>
<evidence type="ECO:0000256" key="2">
    <source>
        <dbReference type="ARBA" id="ARBA00022692"/>
    </source>
</evidence>
<feature type="compositionally biased region" description="Polar residues" evidence="5">
    <location>
        <begin position="37"/>
        <end position="47"/>
    </location>
</feature>
<dbReference type="PANTHER" id="PTHR22776:SF49">
    <property type="entry name" value="MARVEL DOMAIN-CONTAINING PROTEIN"/>
    <property type="match status" value="1"/>
</dbReference>
<dbReference type="PROSITE" id="PS51225">
    <property type="entry name" value="MARVEL"/>
    <property type="match status" value="1"/>
</dbReference>
<evidence type="ECO:0000256" key="6">
    <source>
        <dbReference type="SAM" id="Phobius"/>
    </source>
</evidence>
<dbReference type="AlphaFoldDB" id="A0A8J1Y7F4"/>
<evidence type="ECO:0000256" key="3">
    <source>
        <dbReference type="ARBA" id="ARBA00022989"/>
    </source>
</evidence>
<accession>A0A8J1Y7F4</accession>
<dbReference type="InterPro" id="IPR050578">
    <property type="entry name" value="MARVEL-CKLF_proteins"/>
</dbReference>
<evidence type="ECO:0000256" key="4">
    <source>
        <dbReference type="ARBA" id="ARBA00023136"/>
    </source>
</evidence>
<dbReference type="Proteomes" id="UP000749559">
    <property type="component" value="Unassembled WGS sequence"/>
</dbReference>
<feature type="transmembrane region" description="Helical" evidence="6">
    <location>
        <begin position="147"/>
        <end position="167"/>
    </location>
</feature>
<keyword evidence="2 6" id="KW-0812">Transmembrane</keyword>
<feature type="transmembrane region" description="Helical" evidence="6">
    <location>
        <begin position="179"/>
        <end position="208"/>
    </location>
</feature>
<dbReference type="EMBL" id="CAIIXF020000003">
    <property type="protein sequence ID" value="CAH1780506.1"/>
    <property type="molecule type" value="Genomic_DNA"/>
</dbReference>
<sequence>MVEKNAEKHAPTASNQSSTYTSEGSITVENAQEDNDNNGTQGSNTDEGNADKPTAIEVKAVPNESAGACAIEAQPSTSALPAEERHIQPEHFTYMVILKFDDTYLKTVNGIMRLLQVVISLVALVTTLSAGWESGMDIYEIPQSWRIRVFIFITSLTFLTSLLFLFIQVTSLIDMFRQLPWALIDLVIYSVYSVLYLVGGSIICYTASEKFLSTWTSDQLYITTGLAYLCVMLYAYTAVAAYKRWRTCAQYQRYRLKDIIQSAEEEF</sequence>
<feature type="compositionally biased region" description="Basic and acidic residues" evidence="5">
    <location>
        <begin position="1"/>
        <end position="10"/>
    </location>
</feature>
<keyword evidence="3 6" id="KW-1133">Transmembrane helix</keyword>
<keyword evidence="4 6" id="KW-0472">Membrane</keyword>
<name>A0A8J1Y7F4_OWEFU</name>
<comment type="subcellular location">
    <subcellularLocation>
        <location evidence="1">Membrane</location>
        <topology evidence="1">Multi-pass membrane protein</topology>
    </subcellularLocation>
</comment>
<feature type="transmembrane region" description="Helical" evidence="6">
    <location>
        <begin position="220"/>
        <end position="242"/>
    </location>
</feature>
<evidence type="ECO:0000313" key="8">
    <source>
        <dbReference type="Proteomes" id="UP000749559"/>
    </source>
</evidence>